<accession>A0A1Q3FZE6</accession>
<sequence length="70" mass="7657">MKIFNLWLLVLVAIVAILPPSTEAVRVLCRMKPSQTKTDTANVLTSPNATTCPQGTKLDRRGACRNAITF</sequence>
<evidence type="ECO:0000313" key="2">
    <source>
        <dbReference type="EMBL" id="JAV32896.1"/>
    </source>
</evidence>
<evidence type="ECO:0000256" key="1">
    <source>
        <dbReference type="SAM" id="SignalP"/>
    </source>
</evidence>
<proteinExistence type="predicted"/>
<feature type="signal peptide" evidence="1">
    <location>
        <begin position="1"/>
        <end position="24"/>
    </location>
</feature>
<feature type="chain" id="PRO_5012388369" evidence="1">
    <location>
        <begin position="25"/>
        <end position="70"/>
    </location>
</feature>
<keyword evidence="1" id="KW-0732">Signal</keyword>
<dbReference type="EMBL" id="GFDL01002149">
    <property type="protein sequence ID" value="JAV32896.1"/>
    <property type="molecule type" value="Transcribed_RNA"/>
</dbReference>
<dbReference type="AlphaFoldDB" id="A0A1Q3FZE6"/>
<protein>
    <submittedName>
        <fullName evidence="2">Putative conserved secreted protein</fullName>
    </submittedName>
</protein>
<reference evidence="2" key="1">
    <citation type="submission" date="2017-01" db="EMBL/GenBank/DDBJ databases">
        <title>A deep insight into the sialotranscriptome of adult male and female Cluex tarsalis mosquitoes.</title>
        <authorList>
            <person name="Ribeiro J.M."/>
            <person name="Moreira F."/>
            <person name="Bernard K.A."/>
            <person name="Calvo E."/>
        </authorList>
    </citation>
    <scope>NUCLEOTIDE SEQUENCE</scope>
    <source>
        <strain evidence="2">Kern County</strain>
        <tissue evidence="2">Salivary glands</tissue>
    </source>
</reference>
<name>A0A1Q3FZE6_CULTA</name>
<organism evidence="2">
    <name type="scientific">Culex tarsalis</name>
    <name type="common">Encephalitis mosquito</name>
    <dbReference type="NCBI Taxonomy" id="7177"/>
    <lineage>
        <taxon>Eukaryota</taxon>
        <taxon>Metazoa</taxon>
        <taxon>Ecdysozoa</taxon>
        <taxon>Arthropoda</taxon>
        <taxon>Hexapoda</taxon>
        <taxon>Insecta</taxon>
        <taxon>Pterygota</taxon>
        <taxon>Neoptera</taxon>
        <taxon>Endopterygota</taxon>
        <taxon>Diptera</taxon>
        <taxon>Nematocera</taxon>
        <taxon>Culicoidea</taxon>
        <taxon>Culicidae</taxon>
        <taxon>Culicinae</taxon>
        <taxon>Culicini</taxon>
        <taxon>Culex</taxon>
        <taxon>Culex</taxon>
    </lineage>
</organism>